<dbReference type="InterPro" id="IPR018389">
    <property type="entry name" value="DctP_fam"/>
</dbReference>
<keyword evidence="4" id="KW-1185">Reference proteome</keyword>
<reference evidence="3 4" key="1">
    <citation type="submission" date="2021-01" db="EMBL/GenBank/DDBJ databases">
        <title>Belnapia mucosa sp. nov. and Belnapia arida sp. nov., isolated from the Tabernas Desert (Almeria, Spain).</title>
        <authorList>
            <person name="Molina-Menor E."/>
            <person name="Vidal-Verdu A."/>
            <person name="Calonge A."/>
            <person name="Satari L."/>
            <person name="Pereto Magraner J."/>
            <person name="Porcar Miralles M."/>
        </authorList>
    </citation>
    <scope>NUCLEOTIDE SEQUENCE [LARGE SCALE GENOMIC DNA]</scope>
    <source>
        <strain evidence="3 4">T6</strain>
    </source>
</reference>
<dbReference type="InterPro" id="IPR038404">
    <property type="entry name" value="TRAP_DctP_sf"/>
</dbReference>
<evidence type="ECO:0000313" key="4">
    <source>
        <dbReference type="Proteomes" id="UP000606490"/>
    </source>
</evidence>
<dbReference type="CDD" id="cd13602">
    <property type="entry name" value="PBP2_TRAP_BpDctp6_7"/>
    <property type="match status" value="1"/>
</dbReference>
<evidence type="ECO:0000313" key="3">
    <source>
        <dbReference type="EMBL" id="MBL6453771.1"/>
    </source>
</evidence>
<dbReference type="PANTHER" id="PTHR33376">
    <property type="match status" value="1"/>
</dbReference>
<comment type="caution">
    <text evidence="3">The sequence shown here is derived from an EMBL/GenBank/DDBJ whole genome shotgun (WGS) entry which is preliminary data.</text>
</comment>
<evidence type="ECO:0000256" key="2">
    <source>
        <dbReference type="SAM" id="SignalP"/>
    </source>
</evidence>
<dbReference type="Gene3D" id="3.40.190.170">
    <property type="entry name" value="Bacterial extracellular solute-binding protein, family 7"/>
    <property type="match status" value="1"/>
</dbReference>
<dbReference type="RefSeq" id="WP_202823523.1">
    <property type="nucleotide sequence ID" value="NZ_JAEUXJ010000001.1"/>
</dbReference>
<sequence>MQCRPLLPSRRWLWRALGLLALCLGLFSAYAAAAEDRIQIKIVGGLAGVTQYNRFEAPFWTEEVPRLTGGRVHAEIAPFDRSGIRGPETLPLMRLGVVPFGTILLALAASDEPELNAIDLPVLNPDIATLRQTVRLLRPRLENLMRDRYGVKVLAIYVYPAQVVFCRQAFASFSDLRGRRVRVSSVSQSELFEALGATPVVTPFAEIPAALRNGVVECAVTGSMSGNALGLPTVTTHVSRQAISWGMSVFAANNSAWAALPPDIRAVLQQGLGTLQESIWQASAEETEEGFACNGGRPDCVNGTRGTMVVLDDTARDRARRDQLLRDAVLPGWVRRCGTECAEVWNATVGPVRGIMARPD</sequence>
<gene>
    <name evidence="3" type="ORF">JMJ55_00465</name>
</gene>
<keyword evidence="1 2" id="KW-0732">Signal</keyword>
<dbReference type="EMBL" id="JAEUXJ010000001">
    <property type="protein sequence ID" value="MBL6453771.1"/>
    <property type="molecule type" value="Genomic_DNA"/>
</dbReference>
<feature type="chain" id="PRO_5046306111" evidence="2">
    <location>
        <begin position="34"/>
        <end position="360"/>
    </location>
</feature>
<dbReference type="NCBIfam" id="NF037995">
    <property type="entry name" value="TRAP_S1"/>
    <property type="match status" value="1"/>
</dbReference>
<name>A0ABS1UY99_9PROT</name>
<dbReference type="Proteomes" id="UP000606490">
    <property type="component" value="Unassembled WGS sequence"/>
</dbReference>
<feature type="signal peptide" evidence="2">
    <location>
        <begin position="1"/>
        <end position="33"/>
    </location>
</feature>
<dbReference type="Pfam" id="PF03480">
    <property type="entry name" value="DctP"/>
    <property type="match status" value="1"/>
</dbReference>
<dbReference type="PANTHER" id="PTHR33376:SF15">
    <property type="entry name" value="BLL6794 PROTEIN"/>
    <property type="match status" value="1"/>
</dbReference>
<protein>
    <submittedName>
        <fullName evidence="3">TRAP transporter substrate-binding protein</fullName>
    </submittedName>
</protein>
<evidence type="ECO:0000256" key="1">
    <source>
        <dbReference type="ARBA" id="ARBA00022729"/>
    </source>
</evidence>
<accession>A0ABS1UY99</accession>
<proteinExistence type="predicted"/>
<organism evidence="3 4">
    <name type="scientific">Belnapia mucosa</name>
    <dbReference type="NCBI Taxonomy" id="2804532"/>
    <lineage>
        <taxon>Bacteria</taxon>
        <taxon>Pseudomonadati</taxon>
        <taxon>Pseudomonadota</taxon>
        <taxon>Alphaproteobacteria</taxon>
        <taxon>Acetobacterales</taxon>
        <taxon>Roseomonadaceae</taxon>
        <taxon>Belnapia</taxon>
    </lineage>
</organism>